<evidence type="ECO:0000256" key="1">
    <source>
        <dbReference type="SAM" id="MobiDB-lite"/>
    </source>
</evidence>
<reference evidence="2" key="1">
    <citation type="journal article" date="2023" name="G3 (Bethesda)">
        <title>A reference genome for the long-term kleptoplast-retaining sea slug Elysia crispata morphotype clarki.</title>
        <authorList>
            <person name="Eastman K.E."/>
            <person name="Pendleton A.L."/>
            <person name="Shaikh M.A."/>
            <person name="Suttiyut T."/>
            <person name="Ogas R."/>
            <person name="Tomko P."/>
            <person name="Gavelis G."/>
            <person name="Widhalm J.R."/>
            <person name="Wisecaver J.H."/>
        </authorList>
    </citation>
    <scope>NUCLEOTIDE SEQUENCE</scope>
    <source>
        <strain evidence="2">ECLA1</strain>
    </source>
</reference>
<feature type="region of interest" description="Disordered" evidence="1">
    <location>
        <begin position="1"/>
        <end position="24"/>
    </location>
</feature>
<sequence length="77" mass="8025">MLSESASSSSSSTSSSSFSDITSSSDSRLLGHILSSSHASSASASSHGCGVRRSRGQFAKKMLKQIFSLVHDKSVNE</sequence>
<comment type="caution">
    <text evidence="2">The sequence shown here is derived from an EMBL/GenBank/DDBJ whole genome shotgun (WGS) entry which is preliminary data.</text>
</comment>
<evidence type="ECO:0000313" key="2">
    <source>
        <dbReference type="EMBL" id="KAK3802857.1"/>
    </source>
</evidence>
<proteinExistence type="predicted"/>
<dbReference type="Proteomes" id="UP001283361">
    <property type="component" value="Unassembled WGS sequence"/>
</dbReference>
<organism evidence="2 3">
    <name type="scientific">Elysia crispata</name>
    <name type="common">lettuce slug</name>
    <dbReference type="NCBI Taxonomy" id="231223"/>
    <lineage>
        <taxon>Eukaryota</taxon>
        <taxon>Metazoa</taxon>
        <taxon>Spiralia</taxon>
        <taxon>Lophotrochozoa</taxon>
        <taxon>Mollusca</taxon>
        <taxon>Gastropoda</taxon>
        <taxon>Heterobranchia</taxon>
        <taxon>Euthyneura</taxon>
        <taxon>Panpulmonata</taxon>
        <taxon>Sacoglossa</taxon>
        <taxon>Placobranchoidea</taxon>
        <taxon>Plakobranchidae</taxon>
        <taxon>Elysia</taxon>
    </lineage>
</organism>
<evidence type="ECO:0000313" key="3">
    <source>
        <dbReference type="Proteomes" id="UP001283361"/>
    </source>
</evidence>
<protein>
    <submittedName>
        <fullName evidence="2">Uncharacterized protein</fullName>
    </submittedName>
</protein>
<dbReference type="AlphaFoldDB" id="A0AAE1BCQ2"/>
<name>A0AAE1BCQ2_9GAST</name>
<accession>A0AAE1BCQ2</accession>
<dbReference type="EMBL" id="JAWDGP010000207">
    <property type="protein sequence ID" value="KAK3802857.1"/>
    <property type="molecule type" value="Genomic_DNA"/>
</dbReference>
<keyword evidence="3" id="KW-1185">Reference proteome</keyword>
<gene>
    <name evidence="2" type="ORF">RRG08_039925</name>
</gene>